<keyword evidence="3 5" id="KW-0819">tRNA processing</keyword>
<accession>A0A537LGL6</accession>
<dbReference type="SUPFAM" id="SSF55120">
    <property type="entry name" value="Pseudouridine synthase"/>
    <property type="match status" value="1"/>
</dbReference>
<dbReference type="InterPro" id="IPR014780">
    <property type="entry name" value="tRNA_psdUridine_synth_TruB"/>
</dbReference>
<name>A0A537LGL6_9BACT</name>
<dbReference type="Proteomes" id="UP000318661">
    <property type="component" value="Unassembled WGS sequence"/>
</dbReference>
<evidence type="ECO:0000256" key="4">
    <source>
        <dbReference type="ARBA" id="ARBA00023235"/>
    </source>
</evidence>
<dbReference type="Gene3D" id="3.30.2350.10">
    <property type="entry name" value="Pseudouridine synthase"/>
    <property type="match status" value="1"/>
</dbReference>
<reference evidence="8 9" key="1">
    <citation type="journal article" date="2019" name="Nat. Microbiol.">
        <title>Mediterranean grassland soil C-N compound turnover is dependent on rainfall and depth, and is mediated by genomically divergent microorganisms.</title>
        <authorList>
            <person name="Diamond S."/>
            <person name="Andeer P.F."/>
            <person name="Li Z."/>
            <person name="Crits-Christoph A."/>
            <person name="Burstein D."/>
            <person name="Anantharaman K."/>
            <person name="Lane K.R."/>
            <person name="Thomas B.C."/>
            <person name="Pan C."/>
            <person name="Northen T.R."/>
            <person name="Banfield J.F."/>
        </authorList>
    </citation>
    <scope>NUCLEOTIDE SEQUENCE [LARGE SCALE GENOMIC DNA]</scope>
    <source>
        <strain evidence="8">NP_2</strain>
    </source>
</reference>
<dbReference type="NCBIfam" id="TIGR00431">
    <property type="entry name" value="TruB"/>
    <property type="match status" value="1"/>
</dbReference>
<keyword evidence="4 5" id="KW-0413">Isomerase</keyword>
<dbReference type="GO" id="GO:0003723">
    <property type="term" value="F:RNA binding"/>
    <property type="evidence" value="ECO:0007669"/>
    <property type="project" value="InterPro"/>
</dbReference>
<dbReference type="CDD" id="cd02573">
    <property type="entry name" value="PseudoU_synth_EcTruB"/>
    <property type="match status" value="1"/>
</dbReference>
<dbReference type="Pfam" id="PF16198">
    <property type="entry name" value="TruB_C_2"/>
    <property type="match status" value="1"/>
</dbReference>
<evidence type="ECO:0000256" key="5">
    <source>
        <dbReference type="HAMAP-Rule" id="MF_01080"/>
    </source>
</evidence>
<proteinExistence type="inferred from homology"/>
<dbReference type="HAMAP" id="MF_01080">
    <property type="entry name" value="TruB_bact"/>
    <property type="match status" value="1"/>
</dbReference>
<dbReference type="EC" id="5.4.99.25" evidence="5"/>
<evidence type="ECO:0000259" key="7">
    <source>
        <dbReference type="Pfam" id="PF16198"/>
    </source>
</evidence>
<evidence type="ECO:0000259" key="6">
    <source>
        <dbReference type="Pfam" id="PF01509"/>
    </source>
</evidence>
<dbReference type="GO" id="GO:0160148">
    <property type="term" value="F:tRNA pseudouridine(55) synthase activity"/>
    <property type="evidence" value="ECO:0007669"/>
    <property type="project" value="UniProtKB-EC"/>
</dbReference>
<evidence type="ECO:0000256" key="2">
    <source>
        <dbReference type="ARBA" id="ARBA00005642"/>
    </source>
</evidence>
<dbReference type="PANTHER" id="PTHR13767">
    <property type="entry name" value="TRNA-PSEUDOURIDINE SYNTHASE"/>
    <property type="match status" value="1"/>
</dbReference>
<sequence>MKAAAPPASLDGVLNVCKPVGMTSHDVVDAVRRLARTRRVGHAGTLDPGASGVLVLALEHATRIAEFLANADKEYRVEITFGRSTDSGDAYGRTVHETPSVLLTAQQVTAVLPRFAGEIQQIPPMASAVHVGGRRLYELSRQGAEVQVPPRTVHIYALELREFIPASPPRAMLHVACSKGTYIRRLCSDVGDAVGCGAYASFMVRMRVGRYEVASSATLEELQALAEQDRLREAVLPMDDALTEFPAVDLLPPQRQAAIHGQPIPLFRVAHWQRLVGAQVVRLRDAGRLIALAKVEEGLLKPFKVLRD</sequence>
<organism evidence="8 9">
    <name type="scientific">Candidatus Segetimicrobium genomatis</name>
    <dbReference type="NCBI Taxonomy" id="2569760"/>
    <lineage>
        <taxon>Bacteria</taxon>
        <taxon>Bacillati</taxon>
        <taxon>Candidatus Sysuimicrobiota</taxon>
        <taxon>Candidatus Sysuimicrobiia</taxon>
        <taxon>Candidatus Sysuimicrobiales</taxon>
        <taxon>Candidatus Segetimicrobiaceae</taxon>
        <taxon>Candidatus Segetimicrobium</taxon>
    </lineage>
</organism>
<dbReference type="PANTHER" id="PTHR13767:SF2">
    <property type="entry name" value="PSEUDOURIDYLATE SYNTHASE TRUB1"/>
    <property type="match status" value="1"/>
</dbReference>
<comment type="catalytic activity">
    <reaction evidence="1 5">
        <text>uridine(55) in tRNA = pseudouridine(55) in tRNA</text>
        <dbReference type="Rhea" id="RHEA:42532"/>
        <dbReference type="Rhea" id="RHEA-COMP:10101"/>
        <dbReference type="Rhea" id="RHEA-COMP:10102"/>
        <dbReference type="ChEBI" id="CHEBI:65314"/>
        <dbReference type="ChEBI" id="CHEBI:65315"/>
        <dbReference type="EC" id="5.4.99.25"/>
    </reaction>
</comment>
<feature type="domain" description="Pseudouridine synthase II N-terminal" evidence="6">
    <location>
        <begin position="32"/>
        <end position="183"/>
    </location>
</feature>
<evidence type="ECO:0000313" key="8">
    <source>
        <dbReference type="EMBL" id="TMJ07151.1"/>
    </source>
</evidence>
<dbReference type="EMBL" id="VBAJ01000194">
    <property type="protein sequence ID" value="TMJ07151.1"/>
    <property type="molecule type" value="Genomic_DNA"/>
</dbReference>
<dbReference type="InterPro" id="IPR032819">
    <property type="entry name" value="TruB_C"/>
</dbReference>
<dbReference type="Pfam" id="PF01509">
    <property type="entry name" value="TruB_N"/>
    <property type="match status" value="1"/>
</dbReference>
<protein>
    <recommendedName>
        <fullName evidence="5">tRNA pseudouridine synthase B</fullName>
        <ecNumber evidence="5">5.4.99.25</ecNumber>
    </recommendedName>
    <alternativeName>
        <fullName evidence="5">tRNA pseudouridine(55) synthase</fullName>
        <shortName evidence="5">Psi55 synthase</shortName>
    </alternativeName>
    <alternativeName>
        <fullName evidence="5">tRNA pseudouridylate synthase</fullName>
    </alternativeName>
    <alternativeName>
        <fullName evidence="5">tRNA-uridine isomerase</fullName>
    </alternativeName>
</protein>
<evidence type="ECO:0000256" key="3">
    <source>
        <dbReference type="ARBA" id="ARBA00022694"/>
    </source>
</evidence>
<feature type="domain" description="tRNA pseudouridylate synthase B C-terminal" evidence="7">
    <location>
        <begin position="184"/>
        <end position="242"/>
    </location>
</feature>
<comment type="caution">
    <text evidence="8">The sequence shown here is derived from an EMBL/GenBank/DDBJ whole genome shotgun (WGS) entry which is preliminary data.</text>
</comment>
<dbReference type="InterPro" id="IPR020103">
    <property type="entry name" value="PsdUridine_synth_cat_dom_sf"/>
</dbReference>
<dbReference type="GO" id="GO:0031119">
    <property type="term" value="P:tRNA pseudouridine synthesis"/>
    <property type="evidence" value="ECO:0007669"/>
    <property type="project" value="UniProtKB-UniRule"/>
</dbReference>
<gene>
    <name evidence="5 8" type="primary">truB</name>
    <name evidence="8" type="ORF">E6G99_07695</name>
</gene>
<dbReference type="GO" id="GO:1990481">
    <property type="term" value="P:mRNA pseudouridine synthesis"/>
    <property type="evidence" value="ECO:0007669"/>
    <property type="project" value="TreeGrafter"/>
</dbReference>
<comment type="function">
    <text evidence="5">Responsible for synthesis of pseudouridine from uracil-55 in the psi GC loop of transfer RNAs.</text>
</comment>
<feature type="active site" description="Nucleophile" evidence="5">
    <location>
        <position position="47"/>
    </location>
</feature>
<evidence type="ECO:0000256" key="1">
    <source>
        <dbReference type="ARBA" id="ARBA00000385"/>
    </source>
</evidence>
<dbReference type="AlphaFoldDB" id="A0A537LGL6"/>
<comment type="similarity">
    <text evidence="2 5">Belongs to the pseudouridine synthase TruB family. Type 1 subfamily.</text>
</comment>
<dbReference type="InterPro" id="IPR002501">
    <property type="entry name" value="PsdUridine_synth_N"/>
</dbReference>
<evidence type="ECO:0000313" key="9">
    <source>
        <dbReference type="Proteomes" id="UP000318661"/>
    </source>
</evidence>